<feature type="region of interest" description="Disordered" evidence="1">
    <location>
        <begin position="92"/>
        <end position="129"/>
    </location>
</feature>
<reference evidence="2" key="1">
    <citation type="submission" date="2024-06" db="EMBL/GenBank/DDBJ databases">
        <title>Complete genome sequence of the cellulolytic actinobacterium, Cellulosimicrobium ES-005.</title>
        <authorList>
            <person name="Matthews C.T."/>
            <person name="Underwood K.D."/>
            <person name="Ghanchi K.M."/>
            <person name="Fields S.D."/>
            <person name="Gardner S.G."/>
        </authorList>
    </citation>
    <scope>NUCLEOTIDE SEQUENCE</scope>
    <source>
        <strain evidence="2">ES-005</strain>
    </source>
</reference>
<accession>A0AAU8G4Q8</accession>
<evidence type="ECO:0008006" key="3">
    <source>
        <dbReference type="Google" id="ProtNLM"/>
    </source>
</evidence>
<feature type="compositionally biased region" description="Polar residues" evidence="1">
    <location>
        <begin position="109"/>
        <end position="122"/>
    </location>
</feature>
<organism evidence="2">
    <name type="scientific">Cellulosimicrobium sp. ES-005</name>
    <dbReference type="NCBI Taxonomy" id="3163031"/>
    <lineage>
        <taxon>Bacteria</taxon>
        <taxon>Bacillati</taxon>
        <taxon>Actinomycetota</taxon>
        <taxon>Actinomycetes</taxon>
        <taxon>Micrococcales</taxon>
        <taxon>Promicromonosporaceae</taxon>
        <taxon>Cellulosimicrobium</taxon>
    </lineage>
</organism>
<evidence type="ECO:0000256" key="1">
    <source>
        <dbReference type="SAM" id="MobiDB-lite"/>
    </source>
</evidence>
<dbReference type="RefSeq" id="WP_353708985.1">
    <property type="nucleotide sequence ID" value="NZ_CP159290.1"/>
</dbReference>
<sequence>MPAKLRLRDWDQLYQRAAKMEGADARVRAALTTHVPSIAARIWTDSSALRYATTRMDRAALAGTKVRSSARSTTFTGATRPRIPGLDPGAVEFGDGRHTPTTYRRRSRNGGTHQVTRNTQAQLPRRDRRGRVIFRYGREAIRRQMSAYAQTIARALHELLEGK</sequence>
<protein>
    <recommendedName>
        <fullName evidence="3">HK97 gp10 family phage protein</fullName>
    </recommendedName>
</protein>
<dbReference type="EMBL" id="CP159290">
    <property type="protein sequence ID" value="XCH31368.1"/>
    <property type="molecule type" value="Genomic_DNA"/>
</dbReference>
<evidence type="ECO:0000313" key="2">
    <source>
        <dbReference type="EMBL" id="XCH31368.1"/>
    </source>
</evidence>
<gene>
    <name evidence="2" type="ORF">ABRQ22_06690</name>
</gene>
<dbReference type="AlphaFoldDB" id="A0AAU8G4Q8"/>
<proteinExistence type="predicted"/>
<name>A0AAU8G4Q8_9MICO</name>